<dbReference type="InterPro" id="IPR000477">
    <property type="entry name" value="RT_dom"/>
</dbReference>
<dbReference type="EC" id="2.7.7.49" evidence="1"/>
<protein>
    <recommendedName>
        <fullName evidence="1">RNA-directed DNA polymerase</fullName>
        <ecNumber evidence="1">2.7.7.49</ecNumber>
    </recommendedName>
</protein>
<keyword evidence="7" id="KW-0695">RNA-directed DNA polymerase</keyword>
<evidence type="ECO:0000313" key="10">
    <source>
        <dbReference type="Proteomes" id="UP000027135"/>
    </source>
</evidence>
<proteinExistence type="predicted"/>
<dbReference type="InterPro" id="IPR050951">
    <property type="entry name" value="Retrovirus_Pol_polyprotein"/>
</dbReference>
<dbReference type="Pfam" id="PF17921">
    <property type="entry name" value="Integrase_H2C2"/>
    <property type="match status" value="1"/>
</dbReference>
<keyword evidence="3" id="KW-0548">Nucleotidyltransferase</keyword>
<dbReference type="CDD" id="cd09274">
    <property type="entry name" value="RNase_HI_RT_Ty3"/>
    <property type="match status" value="1"/>
</dbReference>
<evidence type="ECO:0000259" key="8">
    <source>
        <dbReference type="PROSITE" id="PS50994"/>
    </source>
</evidence>
<keyword evidence="4" id="KW-0540">Nuclease</keyword>
<dbReference type="FunFam" id="3.30.70.270:FF:000026">
    <property type="entry name" value="Transposon Ty3-G Gag-Pol polyprotein"/>
    <property type="match status" value="1"/>
</dbReference>
<evidence type="ECO:0000256" key="1">
    <source>
        <dbReference type="ARBA" id="ARBA00012493"/>
    </source>
</evidence>
<evidence type="ECO:0000313" key="9">
    <source>
        <dbReference type="EMBL" id="KDR23651.1"/>
    </source>
</evidence>
<keyword evidence="6" id="KW-0378">Hydrolase</keyword>
<dbReference type="InterPro" id="IPR041588">
    <property type="entry name" value="Integrase_H2C2"/>
</dbReference>
<dbReference type="InterPro" id="IPR043128">
    <property type="entry name" value="Rev_trsase/Diguanyl_cyclase"/>
</dbReference>
<dbReference type="EMBL" id="KK852454">
    <property type="protein sequence ID" value="KDR23651.1"/>
    <property type="molecule type" value="Genomic_DNA"/>
</dbReference>
<dbReference type="Proteomes" id="UP000027135">
    <property type="component" value="Unassembled WGS sequence"/>
</dbReference>
<dbReference type="GO" id="GO:0016787">
    <property type="term" value="F:hydrolase activity"/>
    <property type="evidence" value="ECO:0007669"/>
    <property type="project" value="UniProtKB-KW"/>
</dbReference>
<dbReference type="PANTHER" id="PTHR37984:SF5">
    <property type="entry name" value="PROTEIN NYNRIN-LIKE"/>
    <property type="match status" value="1"/>
</dbReference>
<dbReference type="Pfam" id="PF00078">
    <property type="entry name" value="RVT_1"/>
    <property type="match status" value="1"/>
</dbReference>
<feature type="non-terminal residue" evidence="9">
    <location>
        <position position="1"/>
    </location>
</feature>
<evidence type="ECO:0000256" key="2">
    <source>
        <dbReference type="ARBA" id="ARBA00022679"/>
    </source>
</evidence>
<dbReference type="OMA" id="VEHTDYE"/>
<evidence type="ECO:0000256" key="3">
    <source>
        <dbReference type="ARBA" id="ARBA00022695"/>
    </source>
</evidence>
<dbReference type="FunFam" id="3.30.420.10:FF:000032">
    <property type="entry name" value="Retrovirus-related Pol polyprotein from transposon 297-like Protein"/>
    <property type="match status" value="1"/>
</dbReference>
<evidence type="ECO:0000256" key="6">
    <source>
        <dbReference type="ARBA" id="ARBA00022801"/>
    </source>
</evidence>
<dbReference type="AlphaFoldDB" id="A0A067RIK0"/>
<dbReference type="Gene3D" id="3.30.420.10">
    <property type="entry name" value="Ribonuclease H-like superfamily/Ribonuclease H"/>
    <property type="match status" value="1"/>
</dbReference>
<dbReference type="SUPFAM" id="SSF56672">
    <property type="entry name" value="DNA/RNA polymerases"/>
    <property type="match status" value="1"/>
</dbReference>
<dbReference type="PANTHER" id="PTHR37984">
    <property type="entry name" value="PROTEIN CBG26694"/>
    <property type="match status" value="1"/>
</dbReference>
<dbReference type="GO" id="GO:0042575">
    <property type="term" value="C:DNA polymerase complex"/>
    <property type="evidence" value="ECO:0007669"/>
    <property type="project" value="UniProtKB-ARBA"/>
</dbReference>
<keyword evidence="5" id="KW-0255">Endonuclease</keyword>
<dbReference type="GO" id="GO:0004519">
    <property type="term" value="F:endonuclease activity"/>
    <property type="evidence" value="ECO:0007669"/>
    <property type="project" value="UniProtKB-KW"/>
</dbReference>
<keyword evidence="10" id="KW-1185">Reference proteome</keyword>
<dbReference type="GO" id="GO:0003676">
    <property type="term" value="F:nucleic acid binding"/>
    <property type="evidence" value="ECO:0007669"/>
    <property type="project" value="InterPro"/>
</dbReference>
<dbReference type="Gene3D" id="1.10.340.70">
    <property type="match status" value="1"/>
</dbReference>
<dbReference type="InterPro" id="IPR012337">
    <property type="entry name" value="RNaseH-like_sf"/>
</dbReference>
<dbReference type="InterPro" id="IPR001584">
    <property type="entry name" value="Integrase_cat-core"/>
</dbReference>
<dbReference type="Pfam" id="PF17917">
    <property type="entry name" value="RT_RNaseH"/>
    <property type="match status" value="1"/>
</dbReference>
<dbReference type="InterPro" id="IPR043502">
    <property type="entry name" value="DNA/RNA_pol_sf"/>
</dbReference>
<dbReference type="GO" id="GO:0003964">
    <property type="term" value="F:RNA-directed DNA polymerase activity"/>
    <property type="evidence" value="ECO:0007669"/>
    <property type="project" value="UniProtKB-KW"/>
</dbReference>
<dbReference type="Pfam" id="PF00665">
    <property type="entry name" value="rve"/>
    <property type="match status" value="1"/>
</dbReference>
<accession>A0A067RIK0</accession>
<dbReference type="InterPro" id="IPR041373">
    <property type="entry name" value="RT_RNaseH"/>
</dbReference>
<dbReference type="InterPro" id="IPR036397">
    <property type="entry name" value="RNaseH_sf"/>
</dbReference>
<dbReference type="PROSITE" id="PS50994">
    <property type="entry name" value="INTEGRASE"/>
    <property type="match status" value="1"/>
</dbReference>
<sequence>KNYRLPEAHQQEIKVQVNQMLEDDIVTTSKSEWNFPLLVIPKKLDASGKRKFRICIDFRKLNEITIGDSYPLPNIQDILDKIGKARYFSALDCASGYLQVPIDPEDQCKIDFSTSNGETLEEHHVKLREVFEKLRECNIKIEPDKCEFLKVELNYLGHIVTANGVKPDPKKINAVSDFPTPKTQKDIKSFLGLAGYYRKFIDKFSAIARPLTDLLKKDHDWQWSEAEQASFDLLKYKLTHTPLLQYPNFAKPFILTTDASGYAIGAILSQGKLGQDKPIAYASRTLNSAEVNYSTVEKELLAIVWACKHFRPYVLGRKFQIVTDHRGLVWIFNVKDPSSRLIRWKLQLEEYDYEIQYRAGKRNCNADSLSRYPVECLITHSEEITEERKQKIINEMHCCPVGGHQGIQKTIERIKLYISWPGLEHDVTELIRECKICQVNKDTRPKVKQPLEITDTQTKPWDKIYLDIVGPLPQTEKGNKYLLTCQDNLSKYVIAIPLHTQTIEEIVTAFMNHIILIYGIPSSIVTDQGSNFMSDMFKRLCKLMRIEKINTTAYHPESNGALERTHKSLVTFLRCFCDPKTSDWDYWIFFACFTYNTSPHSVTKYTPYEMLFGRK</sequence>
<dbReference type="eggNOG" id="KOG0017">
    <property type="taxonomic scope" value="Eukaryota"/>
</dbReference>
<dbReference type="InParanoid" id="A0A067RIK0"/>
<dbReference type="FunFam" id="3.10.20.370:FF:000001">
    <property type="entry name" value="Retrovirus-related Pol polyprotein from transposon 17.6-like protein"/>
    <property type="match status" value="1"/>
</dbReference>
<dbReference type="Gene3D" id="3.10.10.10">
    <property type="entry name" value="HIV Type 1 Reverse Transcriptase, subunit A, domain 1"/>
    <property type="match status" value="1"/>
</dbReference>
<dbReference type="CDD" id="cd01647">
    <property type="entry name" value="RT_LTR"/>
    <property type="match status" value="1"/>
</dbReference>
<feature type="non-terminal residue" evidence="9">
    <location>
        <position position="615"/>
    </location>
</feature>
<name>A0A067RIK0_ZOONE</name>
<feature type="domain" description="Integrase catalytic" evidence="8">
    <location>
        <begin position="456"/>
        <end position="615"/>
    </location>
</feature>
<evidence type="ECO:0000256" key="4">
    <source>
        <dbReference type="ARBA" id="ARBA00022722"/>
    </source>
</evidence>
<keyword evidence="2" id="KW-0808">Transferase</keyword>
<reference evidence="9 10" key="1">
    <citation type="journal article" date="2014" name="Nat. Commun.">
        <title>Molecular traces of alternative social organization in a termite genome.</title>
        <authorList>
            <person name="Terrapon N."/>
            <person name="Li C."/>
            <person name="Robertson H.M."/>
            <person name="Ji L."/>
            <person name="Meng X."/>
            <person name="Booth W."/>
            <person name="Chen Z."/>
            <person name="Childers C.P."/>
            <person name="Glastad K.M."/>
            <person name="Gokhale K."/>
            <person name="Gowin J."/>
            <person name="Gronenberg W."/>
            <person name="Hermansen R.A."/>
            <person name="Hu H."/>
            <person name="Hunt B.G."/>
            <person name="Huylmans A.K."/>
            <person name="Khalil S.M."/>
            <person name="Mitchell R.D."/>
            <person name="Munoz-Torres M.C."/>
            <person name="Mustard J.A."/>
            <person name="Pan H."/>
            <person name="Reese J.T."/>
            <person name="Scharf M.E."/>
            <person name="Sun F."/>
            <person name="Vogel H."/>
            <person name="Xiao J."/>
            <person name="Yang W."/>
            <person name="Yang Z."/>
            <person name="Yang Z."/>
            <person name="Zhou J."/>
            <person name="Zhu J."/>
            <person name="Brent C.S."/>
            <person name="Elsik C.G."/>
            <person name="Goodisman M.A."/>
            <person name="Liberles D.A."/>
            <person name="Roe R.M."/>
            <person name="Vargo E.L."/>
            <person name="Vilcinskas A."/>
            <person name="Wang J."/>
            <person name="Bornberg-Bauer E."/>
            <person name="Korb J."/>
            <person name="Zhang G."/>
            <person name="Liebig J."/>
        </authorList>
    </citation>
    <scope>NUCLEOTIDE SEQUENCE [LARGE SCALE GENOMIC DNA]</scope>
    <source>
        <tissue evidence="9">Whole organism</tissue>
    </source>
</reference>
<evidence type="ECO:0000256" key="5">
    <source>
        <dbReference type="ARBA" id="ARBA00022759"/>
    </source>
</evidence>
<evidence type="ECO:0000256" key="7">
    <source>
        <dbReference type="ARBA" id="ARBA00022918"/>
    </source>
</evidence>
<dbReference type="Gene3D" id="3.10.20.370">
    <property type="match status" value="1"/>
</dbReference>
<dbReference type="SUPFAM" id="SSF53098">
    <property type="entry name" value="Ribonuclease H-like"/>
    <property type="match status" value="1"/>
</dbReference>
<gene>
    <name evidence="9" type="ORF">L798_14157</name>
</gene>
<dbReference type="STRING" id="136037.A0A067RIK0"/>
<organism evidence="9 10">
    <name type="scientific">Zootermopsis nevadensis</name>
    <name type="common">Dampwood termite</name>
    <dbReference type="NCBI Taxonomy" id="136037"/>
    <lineage>
        <taxon>Eukaryota</taxon>
        <taxon>Metazoa</taxon>
        <taxon>Ecdysozoa</taxon>
        <taxon>Arthropoda</taxon>
        <taxon>Hexapoda</taxon>
        <taxon>Insecta</taxon>
        <taxon>Pterygota</taxon>
        <taxon>Neoptera</taxon>
        <taxon>Polyneoptera</taxon>
        <taxon>Dictyoptera</taxon>
        <taxon>Blattodea</taxon>
        <taxon>Blattoidea</taxon>
        <taxon>Termitoidae</taxon>
        <taxon>Termopsidae</taxon>
        <taxon>Zootermopsis</taxon>
    </lineage>
</organism>
<dbReference type="GO" id="GO:0015074">
    <property type="term" value="P:DNA integration"/>
    <property type="evidence" value="ECO:0007669"/>
    <property type="project" value="InterPro"/>
</dbReference>
<dbReference type="Gene3D" id="3.30.70.270">
    <property type="match status" value="2"/>
</dbReference>